<evidence type="ECO:0000313" key="3">
    <source>
        <dbReference type="Proteomes" id="UP000183376"/>
    </source>
</evidence>
<keyword evidence="3" id="KW-1185">Reference proteome</keyword>
<evidence type="ECO:0000313" key="2">
    <source>
        <dbReference type="EMBL" id="SDM62282.1"/>
    </source>
</evidence>
<dbReference type="EMBL" id="LT629701">
    <property type="protein sequence ID" value="SDM62282.1"/>
    <property type="molecule type" value="Genomic_DNA"/>
</dbReference>
<keyword evidence="1" id="KW-1133">Transmembrane helix</keyword>
<proteinExistence type="predicted"/>
<keyword evidence="1" id="KW-0812">Transmembrane</keyword>
<keyword evidence="1" id="KW-0472">Membrane</keyword>
<dbReference type="RefSeq" id="WP_030432514.1">
    <property type="nucleotide sequence ID" value="NZ_JOEF01000028.1"/>
</dbReference>
<name>A0A1G9UQV6_ALLAB</name>
<feature type="transmembrane region" description="Helical" evidence="1">
    <location>
        <begin position="81"/>
        <end position="110"/>
    </location>
</feature>
<accession>A0A1G9UQV6</accession>
<gene>
    <name evidence="2" type="ORF">SAMN04489726_2559</name>
</gene>
<evidence type="ECO:0000256" key="1">
    <source>
        <dbReference type="SAM" id="Phobius"/>
    </source>
</evidence>
<protein>
    <submittedName>
        <fullName evidence="2">Uncharacterized protein</fullName>
    </submittedName>
</protein>
<dbReference type="OrthoDB" id="3683416at2"/>
<organism evidence="2 3">
    <name type="scientific">Allokutzneria albata</name>
    <name type="common">Kibdelosporangium albatum</name>
    <dbReference type="NCBI Taxonomy" id="211114"/>
    <lineage>
        <taxon>Bacteria</taxon>
        <taxon>Bacillati</taxon>
        <taxon>Actinomycetota</taxon>
        <taxon>Actinomycetes</taxon>
        <taxon>Pseudonocardiales</taxon>
        <taxon>Pseudonocardiaceae</taxon>
        <taxon>Allokutzneria</taxon>
    </lineage>
</organism>
<dbReference type="Proteomes" id="UP000183376">
    <property type="component" value="Chromosome I"/>
</dbReference>
<reference evidence="2 3" key="1">
    <citation type="submission" date="2016-10" db="EMBL/GenBank/DDBJ databases">
        <authorList>
            <person name="de Groot N.N."/>
        </authorList>
    </citation>
    <scope>NUCLEOTIDE SEQUENCE [LARGE SCALE GENOMIC DNA]</scope>
    <source>
        <strain evidence="2 3">DSM 44149</strain>
    </source>
</reference>
<dbReference type="AlphaFoldDB" id="A0A1G9UQV6"/>
<sequence length="193" mass="20929">MSEPWGAAVTAVRTDRHGRVAVAFTPTGWELRPDPVTRSDLATWFWWSLGGSIVLAWIGFLPHLAFGVPKEIAAVFAAPGALLLVGLVLYAVVSVIVEVVSFVLAMFGLLTRSGRRRLFSGRAPAPDAAPLVVLPAAAVAGARVTQHWRRVVITVRMVDGVEFRYSRFGMRRPRRALQEGFAALLGSRLLATA</sequence>
<feature type="transmembrane region" description="Helical" evidence="1">
    <location>
        <begin position="41"/>
        <end position="61"/>
    </location>
</feature>